<organism evidence="2 3">
    <name type="scientific">Dichomitus squalens</name>
    <dbReference type="NCBI Taxonomy" id="114155"/>
    <lineage>
        <taxon>Eukaryota</taxon>
        <taxon>Fungi</taxon>
        <taxon>Dikarya</taxon>
        <taxon>Basidiomycota</taxon>
        <taxon>Agaricomycotina</taxon>
        <taxon>Agaricomycetes</taxon>
        <taxon>Polyporales</taxon>
        <taxon>Polyporaceae</taxon>
        <taxon>Dichomitus</taxon>
    </lineage>
</organism>
<dbReference type="EMBL" id="ML143386">
    <property type="protein sequence ID" value="TBU35362.1"/>
    <property type="molecule type" value="Genomic_DNA"/>
</dbReference>
<gene>
    <name evidence="2" type="ORF">BD310DRAFT_159500</name>
    <name evidence="1" type="ORF">BD311DRAFT_290</name>
</gene>
<dbReference type="OrthoDB" id="2749098at2759"/>
<accession>A0A4Q9PER4</accession>
<protein>
    <submittedName>
        <fullName evidence="2">Uncharacterized protein</fullName>
    </submittedName>
</protein>
<evidence type="ECO:0000313" key="3">
    <source>
        <dbReference type="Proteomes" id="UP000292082"/>
    </source>
</evidence>
<evidence type="ECO:0000313" key="2">
    <source>
        <dbReference type="EMBL" id="TBU53420.1"/>
    </source>
</evidence>
<proteinExistence type="predicted"/>
<name>A0A4Q9PER4_9APHY</name>
<dbReference type="Proteomes" id="UP000292957">
    <property type="component" value="Unassembled WGS sequence"/>
</dbReference>
<dbReference type="EMBL" id="ML145215">
    <property type="protein sequence ID" value="TBU53420.1"/>
    <property type="molecule type" value="Genomic_DNA"/>
</dbReference>
<dbReference type="AlphaFoldDB" id="A0A4Q9PER4"/>
<sequence>MGTIGEALTSIVVSRYILNLREFNRSGVTSNMTCCSRMSVSIQFVLSHDTDSNSRPSYENNLSQRFMNFVEPLSAPVEGFLAEGLLKGDEEDNVQYILDVAEVWNDALEKSEDELLEV</sequence>
<keyword evidence="3" id="KW-1185">Reference proteome</keyword>
<reference evidence="2 3" key="1">
    <citation type="submission" date="2019-01" db="EMBL/GenBank/DDBJ databases">
        <title>Draft genome sequences of three monokaryotic isolates of the white-rot basidiomycete fungus Dichomitus squalens.</title>
        <authorList>
            <consortium name="DOE Joint Genome Institute"/>
            <person name="Lopez S.C."/>
            <person name="Andreopoulos B."/>
            <person name="Pangilinan J."/>
            <person name="Lipzen A."/>
            <person name="Riley R."/>
            <person name="Ahrendt S."/>
            <person name="Ng V."/>
            <person name="Barry K."/>
            <person name="Daum C."/>
            <person name="Grigoriev I.V."/>
            <person name="Hilden K.S."/>
            <person name="Makela M.R."/>
            <person name="de Vries R.P."/>
        </authorList>
    </citation>
    <scope>NUCLEOTIDE SEQUENCE [LARGE SCALE GENOMIC DNA]</scope>
    <source>
        <strain evidence="2 3">CBS 464.89</strain>
        <strain evidence="1">OM18370.1</strain>
    </source>
</reference>
<evidence type="ECO:0000313" key="1">
    <source>
        <dbReference type="EMBL" id="TBU35362.1"/>
    </source>
</evidence>
<dbReference type="Proteomes" id="UP000292082">
    <property type="component" value="Unassembled WGS sequence"/>
</dbReference>